<accession>A0A8G0PCY9</accession>
<evidence type="ECO:0000313" key="2">
    <source>
        <dbReference type="EMBL" id="QYS98130.1"/>
    </source>
</evidence>
<feature type="region of interest" description="Disordered" evidence="1">
    <location>
        <begin position="52"/>
        <end position="110"/>
    </location>
</feature>
<dbReference type="Proteomes" id="UP000826661">
    <property type="component" value="Chromosome III"/>
</dbReference>
<feature type="compositionally biased region" description="Basic and acidic residues" evidence="1">
    <location>
        <begin position="77"/>
        <end position="88"/>
    </location>
</feature>
<dbReference type="AlphaFoldDB" id="A0A8G0PCY9"/>
<sequence>MLLSTFMMPPSSTSILKDSSRTNTRQHPYKAWSDEQSSISRGLTAQVRAAVAASAPPRPGAVPLPFDSLASSAPLDLHNRRQRTEDPASSRWPPGQDRDITISRAKRMCQ</sequence>
<evidence type="ECO:0000313" key="3">
    <source>
        <dbReference type="Proteomes" id="UP000826661"/>
    </source>
</evidence>
<gene>
    <name evidence="2" type="ORF">H0G86_005325</name>
</gene>
<keyword evidence="3" id="KW-1185">Reference proteome</keyword>
<protein>
    <submittedName>
        <fullName evidence="2">Uncharacterized protein</fullName>
    </submittedName>
</protein>
<organism evidence="2 3">
    <name type="scientific">Trichoderma simmonsii</name>
    <dbReference type="NCBI Taxonomy" id="1491479"/>
    <lineage>
        <taxon>Eukaryota</taxon>
        <taxon>Fungi</taxon>
        <taxon>Dikarya</taxon>
        <taxon>Ascomycota</taxon>
        <taxon>Pezizomycotina</taxon>
        <taxon>Sordariomycetes</taxon>
        <taxon>Hypocreomycetidae</taxon>
        <taxon>Hypocreales</taxon>
        <taxon>Hypocreaceae</taxon>
        <taxon>Trichoderma</taxon>
    </lineage>
</organism>
<feature type="compositionally biased region" description="Polar residues" evidence="1">
    <location>
        <begin position="10"/>
        <end position="26"/>
    </location>
</feature>
<feature type="region of interest" description="Disordered" evidence="1">
    <location>
        <begin position="1"/>
        <end position="38"/>
    </location>
</feature>
<dbReference type="EMBL" id="CP075866">
    <property type="protein sequence ID" value="QYS98130.1"/>
    <property type="molecule type" value="Genomic_DNA"/>
</dbReference>
<evidence type="ECO:0000256" key="1">
    <source>
        <dbReference type="SAM" id="MobiDB-lite"/>
    </source>
</evidence>
<proteinExistence type="predicted"/>
<name>A0A8G0PCY9_9HYPO</name>
<reference evidence="2 3" key="1">
    <citation type="journal article" date="2021" name="BMC Genomics">
        <title>Telomere-to-telomere genome assembly of asparaginase-producing Trichoderma simmonsii.</title>
        <authorList>
            <person name="Chung D."/>
            <person name="Kwon Y.M."/>
            <person name="Yang Y."/>
        </authorList>
    </citation>
    <scope>NUCLEOTIDE SEQUENCE [LARGE SCALE GENOMIC DNA]</scope>
    <source>
        <strain evidence="2 3">GH-Sj1</strain>
    </source>
</reference>